<feature type="compositionally biased region" description="Low complexity" evidence="1">
    <location>
        <begin position="87"/>
        <end position="107"/>
    </location>
</feature>
<proteinExistence type="predicted"/>
<evidence type="ECO:0000313" key="2">
    <source>
        <dbReference type="EMBL" id="CAK0875747.1"/>
    </source>
</evidence>
<feature type="region of interest" description="Disordered" evidence="1">
    <location>
        <begin position="49"/>
        <end position="146"/>
    </location>
</feature>
<keyword evidence="3" id="KW-1185">Reference proteome</keyword>
<sequence length="146" mass="14301">MEAAEGAARAPRASGLGRRFASGTCVGCALLLGAMGHSAVHRGRALARTPGAAWEGQRPQQSRAAGAAVAASALSQPAGGAPGGAPVGTAGRAAGGSRAPRGAAGSRRGWRYEWHWRRPTTPAGCTDTGGGAGPWTGPSPARASPA</sequence>
<dbReference type="Proteomes" id="UP001189429">
    <property type="component" value="Unassembled WGS sequence"/>
</dbReference>
<accession>A0ABN9VUL7</accession>
<comment type="caution">
    <text evidence="2">The sequence shown here is derived from an EMBL/GenBank/DDBJ whole genome shotgun (WGS) entry which is preliminary data.</text>
</comment>
<gene>
    <name evidence="2" type="ORF">PCOR1329_LOCUS60329</name>
</gene>
<evidence type="ECO:0000313" key="3">
    <source>
        <dbReference type="Proteomes" id="UP001189429"/>
    </source>
</evidence>
<reference evidence="2" key="1">
    <citation type="submission" date="2023-10" db="EMBL/GenBank/DDBJ databases">
        <authorList>
            <person name="Chen Y."/>
            <person name="Shah S."/>
            <person name="Dougan E. K."/>
            <person name="Thang M."/>
            <person name="Chan C."/>
        </authorList>
    </citation>
    <scope>NUCLEOTIDE SEQUENCE [LARGE SCALE GENOMIC DNA]</scope>
</reference>
<organism evidence="2 3">
    <name type="scientific">Prorocentrum cordatum</name>
    <dbReference type="NCBI Taxonomy" id="2364126"/>
    <lineage>
        <taxon>Eukaryota</taxon>
        <taxon>Sar</taxon>
        <taxon>Alveolata</taxon>
        <taxon>Dinophyceae</taxon>
        <taxon>Prorocentrales</taxon>
        <taxon>Prorocentraceae</taxon>
        <taxon>Prorocentrum</taxon>
    </lineage>
</organism>
<protein>
    <submittedName>
        <fullName evidence="2">Uncharacterized protein</fullName>
    </submittedName>
</protein>
<dbReference type="EMBL" id="CAUYUJ010017549">
    <property type="protein sequence ID" value="CAK0875747.1"/>
    <property type="molecule type" value="Genomic_DNA"/>
</dbReference>
<name>A0ABN9VUL7_9DINO</name>
<feature type="compositionally biased region" description="Low complexity" evidence="1">
    <location>
        <begin position="60"/>
        <end position="79"/>
    </location>
</feature>
<evidence type="ECO:0000256" key="1">
    <source>
        <dbReference type="SAM" id="MobiDB-lite"/>
    </source>
</evidence>